<feature type="repeat" description="Pumilio" evidence="5">
    <location>
        <begin position="424"/>
        <end position="460"/>
    </location>
</feature>
<organism evidence="8 9">
    <name type="scientific">Buddleja alternifolia</name>
    <dbReference type="NCBI Taxonomy" id="168488"/>
    <lineage>
        <taxon>Eukaryota</taxon>
        <taxon>Viridiplantae</taxon>
        <taxon>Streptophyta</taxon>
        <taxon>Embryophyta</taxon>
        <taxon>Tracheophyta</taxon>
        <taxon>Spermatophyta</taxon>
        <taxon>Magnoliopsida</taxon>
        <taxon>eudicotyledons</taxon>
        <taxon>Gunneridae</taxon>
        <taxon>Pentapetalae</taxon>
        <taxon>asterids</taxon>
        <taxon>lamiids</taxon>
        <taxon>Lamiales</taxon>
        <taxon>Scrophulariaceae</taxon>
        <taxon>Buddlejeae</taxon>
        <taxon>Buddleja</taxon>
    </lineage>
</organism>
<dbReference type="PANTHER" id="PTHR12537">
    <property type="entry name" value="RNA BINDING PROTEIN PUMILIO-RELATED"/>
    <property type="match status" value="1"/>
</dbReference>
<evidence type="ECO:0000259" key="7">
    <source>
        <dbReference type="PROSITE" id="PS50303"/>
    </source>
</evidence>
<feature type="region of interest" description="Disordered" evidence="6">
    <location>
        <begin position="1"/>
        <end position="33"/>
    </location>
</feature>
<dbReference type="GO" id="GO:0003729">
    <property type="term" value="F:mRNA binding"/>
    <property type="evidence" value="ECO:0007669"/>
    <property type="project" value="TreeGrafter"/>
</dbReference>
<dbReference type="SUPFAM" id="SSF48371">
    <property type="entry name" value="ARM repeat"/>
    <property type="match status" value="1"/>
</dbReference>
<dbReference type="InterPro" id="IPR016024">
    <property type="entry name" value="ARM-type_fold"/>
</dbReference>
<dbReference type="GO" id="GO:0006417">
    <property type="term" value="P:regulation of translation"/>
    <property type="evidence" value="ECO:0007669"/>
    <property type="project" value="UniProtKB-KW"/>
</dbReference>
<feature type="repeat" description="Pumilio" evidence="5">
    <location>
        <begin position="240"/>
        <end position="275"/>
    </location>
</feature>
<dbReference type="Gene3D" id="1.25.10.10">
    <property type="entry name" value="Leucine-rich Repeat Variant"/>
    <property type="match status" value="1"/>
</dbReference>
<accession>A0AAV6X3X8</accession>
<evidence type="ECO:0000256" key="2">
    <source>
        <dbReference type="ARBA" id="ARBA00022845"/>
    </source>
</evidence>
<dbReference type="InterPro" id="IPR033133">
    <property type="entry name" value="PUM-HD"/>
</dbReference>
<sequence length="527" mass="58796">MDDRKIPEYQYSPASQPPENLLNPTYGRSFPTETHPLNNPLLIKLHSSDQALESAFSRLTLSPDFQPHAETPSFRGLQAAINGMASAESAPSPLGGNQQQALLWAQSQNNSCGVSGPFGFIGAHQNINVGPGRGPYIDEYDHPLSLMMMKHHLHDQRQHLCDGFCGNYECSSLHGKKPLSTKAYNNFPILPFAHQSNFCSLASMRGRIVSLAKDKVWSDILIFKIEKGLIDEEIEMVLSEVIEFLDDLMRNQFGSYFIQKLFGICNEEQRTKIIMALTKFPFKLINTCLNSYGARVVPKLLEKLITPQQISFIVSALSLGASALATDPNGHHVIQYCVRRFSGEYNKNLFSEIANNCFKIATNKSGCCVLQLCVESSNGEARKRLISEIITNALHLAEHPYGNYVVQHLLGLRMQEVTANLVRRFQGHFASLSFNKYASNVVEKFISESGENQSATIIMELLTSQNAPMLLLDPFGNFVIQSALSASKGDVHDALLNLIQVHAPFMQSNLYGKKILAWFEKRKLNIV</sequence>
<comment type="caution">
    <text evidence="8">The sequence shown here is derived from an EMBL/GenBank/DDBJ whole genome shotgun (WGS) entry which is preliminary data.</text>
</comment>
<reference evidence="8" key="1">
    <citation type="submission" date="2019-10" db="EMBL/GenBank/DDBJ databases">
        <authorList>
            <person name="Zhang R."/>
            <person name="Pan Y."/>
            <person name="Wang J."/>
            <person name="Ma R."/>
            <person name="Yu S."/>
        </authorList>
    </citation>
    <scope>NUCLEOTIDE SEQUENCE</scope>
    <source>
        <strain evidence="8">LA-IB0</strain>
        <tissue evidence="8">Leaf</tissue>
    </source>
</reference>
<keyword evidence="2" id="KW-0810">Translation regulation</keyword>
<dbReference type="PANTHER" id="PTHR12537:SF63">
    <property type="entry name" value="PUMILIO HOMOLOG 15"/>
    <property type="match status" value="1"/>
</dbReference>
<evidence type="ECO:0000313" key="9">
    <source>
        <dbReference type="Proteomes" id="UP000826271"/>
    </source>
</evidence>
<keyword evidence="1" id="KW-0677">Repeat</keyword>
<evidence type="ECO:0000313" key="8">
    <source>
        <dbReference type="EMBL" id="KAG8377511.1"/>
    </source>
</evidence>
<proteinExistence type="predicted"/>
<feature type="domain" description="PUM-HD" evidence="7">
    <location>
        <begin position="179"/>
        <end position="523"/>
    </location>
</feature>
<evidence type="ECO:0000256" key="1">
    <source>
        <dbReference type="ARBA" id="ARBA00022737"/>
    </source>
</evidence>
<name>A0AAV6X3X8_9LAMI</name>
<comment type="function">
    <text evidence="4">Sequence-specific RNA-binding protein that regulates translation and mRNA stability by binding the 3'-UTR of target mRNAs.</text>
</comment>
<evidence type="ECO:0000256" key="3">
    <source>
        <dbReference type="ARBA" id="ARBA00022884"/>
    </source>
</evidence>
<keyword evidence="9" id="KW-1185">Reference proteome</keyword>
<feature type="repeat" description="Pumilio" evidence="5">
    <location>
        <begin position="388"/>
        <end position="423"/>
    </location>
</feature>
<evidence type="ECO:0000256" key="4">
    <source>
        <dbReference type="ARBA" id="ARBA00058490"/>
    </source>
</evidence>
<protein>
    <recommendedName>
        <fullName evidence="7">PUM-HD domain-containing protein</fullName>
    </recommendedName>
</protein>
<feature type="repeat" description="Pumilio" evidence="5">
    <location>
        <begin position="352"/>
        <end position="387"/>
    </location>
</feature>
<dbReference type="PROSITE" id="PS50303">
    <property type="entry name" value="PUM_HD"/>
    <property type="match status" value="1"/>
</dbReference>
<dbReference type="InterPro" id="IPR011989">
    <property type="entry name" value="ARM-like"/>
</dbReference>
<keyword evidence="3" id="KW-0694">RNA-binding</keyword>
<gene>
    <name evidence="8" type="ORF">BUALT_Bualt08G0040500</name>
</gene>
<dbReference type="InterPro" id="IPR001313">
    <property type="entry name" value="Pumilio_RNA-bd_rpt"/>
</dbReference>
<evidence type="ECO:0000256" key="6">
    <source>
        <dbReference type="SAM" id="MobiDB-lite"/>
    </source>
</evidence>
<dbReference type="Pfam" id="PF00806">
    <property type="entry name" value="PUF"/>
    <property type="match status" value="7"/>
</dbReference>
<dbReference type="GO" id="GO:0005737">
    <property type="term" value="C:cytoplasm"/>
    <property type="evidence" value="ECO:0007669"/>
    <property type="project" value="TreeGrafter"/>
</dbReference>
<dbReference type="EMBL" id="WHWC01000008">
    <property type="protein sequence ID" value="KAG8377511.1"/>
    <property type="molecule type" value="Genomic_DNA"/>
</dbReference>
<dbReference type="SMART" id="SM00025">
    <property type="entry name" value="Pumilio"/>
    <property type="match status" value="8"/>
</dbReference>
<dbReference type="Proteomes" id="UP000826271">
    <property type="component" value="Unassembled WGS sequence"/>
</dbReference>
<evidence type="ECO:0000256" key="5">
    <source>
        <dbReference type="PROSITE-ProRule" id="PRU00317"/>
    </source>
</evidence>
<dbReference type="InterPro" id="IPR033712">
    <property type="entry name" value="Pumilio_RNA-bd"/>
</dbReference>
<feature type="repeat" description="Pumilio" evidence="5">
    <location>
        <begin position="461"/>
        <end position="497"/>
    </location>
</feature>
<dbReference type="FunFam" id="1.25.10.10:FF:000237">
    <property type="entry name" value="Pumilio homolog 9"/>
    <property type="match status" value="1"/>
</dbReference>
<dbReference type="AlphaFoldDB" id="A0AAV6X3X8"/>
<dbReference type="CDD" id="cd07920">
    <property type="entry name" value="Pumilio"/>
    <property type="match status" value="1"/>
</dbReference>
<dbReference type="PROSITE" id="PS50302">
    <property type="entry name" value="PUM"/>
    <property type="match status" value="5"/>
</dbReference>